<evidence type="ECO:0000259" key="5">
    <source>
        <dbReference type="SMART" id="SM01131"/>
    </source>
</evidence>
<dbReference type="Gene3D" id="3.90.1640.10">
    <property type="entry name" value="inorganic pyrophosphatase (n-terminal core)"/>
    <property type="match status" value="1"/>
</dbReference>
<dbReference type="InterPro" id="IPR038763">
    <property type="entry name" value="DHH_sf"/>
</dbReference>
<dbReference type="STRING" id="101127.A0A1X2G2T7"/>
<dbReference type="Pfam" id="PF01368">
    <property type="entry name" value="DHH"/>
    <property type="match status" value="1"/>
</dbReference>
<dbReference type="SUPFAM" id="SSF64182">
    <property type="entry name" value="DHH phosphoesterases"/>
    <property type="match status" value="1"/>
</dbReference>
<dbReference type="AlphaFoldDB" id="A0A1X2G2T7"/>
<dbReference type="GO" id="GO:0004309">
    <property type="term" value="F:exopolyphosphatase activity"/>
    <property type="evidence" value="ECO:0007669"/>
    <property type="project" value="TreeGrafter"/>
</dbReference>
<dbReference type="Gene3D" id="3.10.310.20">
    <property type="entry name" value="DHHA2 domain"/>
    <property type="match status" value="1"/>
</dbReference>
<dbReference type="OrthoDB" id="374045at2759"/>
<dbReference type="Proteomes" id="UP000242146">
    <property type="component" value="Unassembled WGS sequence"/>
</dbReference>
<gene>
    <name evidence="6" type="ORF">DM01DRAFT_1313171</name>
</gene>
<dbReference type="Pfam" id="PF02833">
    <property type="entry name" value="DHHA2"/>
    <property type="match status" value="1"/>
</dbReference>
<proteinExistence type="predicted"/>
<dbReference type="SMART" id="SM01131">
    <property type="entry name" value="DHHA2"/>
    <property type="match status" value="1"/>
</dbReference>
<dbReference type="GO" id="GO:0046872">
    <property type="term" value="F:metal ion binding"/>
    <property type="evidence" value="ECO:0007669"/>
    <property type="project" value="UniProtKB-KW"/>
</dbReference>
<evidence type="ECO:0000313" key="7">
    <source>
        <dbReference type="Proteomes" id="UP000242146"/>
    </source>
</evidence>
<evidence type="ECO:0000256" key="1">
    <source>
        <dbReference type="ARBA" id="ARBA00001936"/>
    </source>
</evidence>
<dbReference type="InterPro" id="IPR001667">
    <property type="entry name" value="DDH_dom"/>
</dbReference>
<dbReference type="PANTHER" id="PTHR12112">
    <property type="entry name" value="BNIP - RELATED"/>
    <property type="match status" value="1"/>
</dbReference>
<evidence type="ECO:0000313" key="6">
    <source>
        <dbReference type="EMBL" id="ORX43079.1"/>
    </source>
</evidence>
<dbReference type="InterPro" id="IPR038222">
    <property type="entry name" value="DHHA2_dom_sf"/>
</dbReference>
<keyword evidence="7" id="KW-1185">Reference proteome</keyword>
<comment type="cofactor">
    <cofactor evidence="1">
        <name>Mn(2+)</name>
        <dbReference type="ChEBI" id="CHEBI:29035"/>
    </cofactor>
</comment>
<protein>
    <submittedName>
        <fullName evidence="6">DHH phosphoesterase</fullName>
    </submittedName>
</protein>
<evidence type="ECO:0000256" key="4">
    <source>
        <dbReference type="ARBA" id="ARBA00023211"/>
    </source>
</evidence>
<dbReference type="InterPro" id="IPR004097">
    <property type="entry name" value="DHHA2"/>
</dbReference>
<name>A0A1X2G2T7_9FUNG</name>
<sequence length="380" mass="42625">MSIPAFLETVATRLASDRDNTHVVLVSGNDSADLDSIIASLLFAFLSDRRQDEASQTLFVPYVKVPFADLALRPEVGYVFDRAGISTTSLICADRARLDEVSQLEIAMVDHNRLTPPLSDLTSARVISILDHHVDEGCYPDASPRWVEMVGSCTSQVLLYFEQELKTLSKEDMTTLGTLALAPILVDSVGLRWEMGKTTQKDVDAFGLVAPFVFGTVDTQATSVRAYYNKIESVKSQIDHLSCRDLLRKDYKEWVVNGYRVGTSAMSWYLHGWLDRDGQEKIVHEAYAYADERSLDLEIVMTSYDHGKDSDDGKYQREMAFFVVNEKLLSIKTTIENDAHVGLSPLIPSGDHRVGFYSQANIKLSRKQIWPMVQALLEQL</sequence>
<organism evidence="6 7">
    <name type="scientific">Hesseltinella vesiculosa</name>
    <dbReference type="NCBI Taxonomy" id="101127"/>
    <lineage>
        <taxon>Eukaryota</taxon>
        <taxon>Fungi</taxon>
        <taxon>Fungi incertae sedis</taxon>
        <taxon>Mucoromycota</taxon>
        <taxon>Mucoromycotina</taxon>
        <taxon>Mucoromycetes</taxon>
        <taxon>Mucorales</taxon>
        <taxon>Cunninghamellaceae</taxon>
        <taxon>Hesseltinella</taxon>
    </lineage>
</organism>
<evidence type="ECO:0000256" key="3">
    <source>
        <dbReference type="ARBA" id="ARBA00022801"/>
    </source>
</evidence>
<accession>A0A1X2G2T7</accession>
<feature type="domain" description="DHHA2" evidence="5">
    <location>
        <begin position="228"/>
        <end position="377"/>
    </location>
</feature>
<keyword evidence="4" id="KW-0464">Manganese</keyword>
<keyword evidence="2" id="KW-0479">Metal-binding</keyword>
<dbReference type="EMBL" id="MCGT01000058">
    <property type="protein sequence ID" value="ORX43079.1"/>
    <property type="molecule type" value="Genomic_DNA"/>
</dbReference>
<dbReference type="PANTHER" id="PTHR12112:SF39">
    <property type="entry name" value="EG:152A3.5 PROTEIN (FBGN0003116_PN PROTEIN)"/>
    <property type="match status" value="1"/>
</dbReference>
<keyword evidence="3" id="KW-0378">Hydrolase</keyword>
<reference evidence="6 7" key="1">
    <citation type="submission" date="2016-07" db="EMBL/GenBank/DDBJ databases">
        <title>Pervasive Adenine N6-methylation of Active Genes in Fungi.</title>
        <authorList>
            <consortium name="DOE Joint Genome Institute"/>
            <person name="Mondo S.J."/>
            <person name="Dannebaum R.O."/>
            <person name="Kuo R.C."/>
            <person name="Labutti K."/>
            <person name="Haridas S."/>
            <person name="Kuo A."/>
            <person name="Salamov A."/>
            <person name="Ahrendt S.R."/>
            <person name="Lipzen A."/>
            <person name="Sullivan W."/>
            <person name="Andreopoulos W.B."/>
            <person name="Clum A."/>
            <person name="Lindquist E."/>
            <person name="Daum C."/>
            <person name="Ramamoorthy G.K."/>
            <person name="Gryganskyi A."/>
            <person name="Culley D."/>
            <person name="Magnuson J.K."/>
            <person name="James T.Y."/>
            <person name="O'Malley M.A."/>
            <person name="Stajich J.E."/>
            <person name="Spatafora J.W."/>
            <person name="Visel A."/>
            <person name="Grigoriev I.V."/>
        </authorList>
    </citation>
    <scope>NUCLEOTIDE SEQUENCE [LARGE SCALE GENOMIC DNA]</scope>
    <source>
        <strain evidence="6 7">NRRL 3301</strain>
    </source>
</reference>
<comment type="caution">
    <text evidence="6">The sequence shown here is derived from an EMBL/GenBank/DDBJ whole genome shotgun (WGS) entry which is preliminary data.</text>
</comment>
<evidence type="ECO:0000256" key="2">
    <source>
        <dbReference type="ARBA" id="ARBA00022723"/>
    </source>
</evidence>
<dbReference type="GO" id="GO:0005737">
    <property type="term" value="C:cytoplasm"/>
    <property type="evidence" value="ECO:0007669"/>
    <property type="project" value="InterPro"/>
</dbReference>